<evidence type="ECO:0000256" key="4">
    <source>
        <dbReference type="SAM" id="Coils"/>
    </source>
</evidence>
<dbReference type="Gene3D" id="1.10.950.10">
    <property type="entry name" value="Villin headpiece domain"/>
    <property type="match status" value="1"/>
</dbReference>
<organism evidence="7 8">
    <name type="scientific">Drosophila albomicans</name>
    <name type="common">Fruit fly</name>
    <dbReference type="NCBI Taxonomy" id="7291"/>
    <lineage>
        <taxon>Eukaryota</taxon>
        <taxon>Metazoa</taxon>
        <taxon>Ecdysozoa</taxon>
        <taxon>Arthropoda</taxon>
        <taxon>Hexapoda</taxon>
        <taxon>Insecta</taxon>
        <taxon>Pterygota</taxon>
        <taxon>Neoptera</taxon>
        <taxon>Endopterygota</taxon>
        <taxon>Diptera</taxon>
        <taxon>Brachycera</taxon>
        <taxon>Muscomorpha</taxon>
        <taxon>Ephydroidea</taxon>
        <taxon>Drosophilidae</taxon>
        <taxon>Drosophila</taxon>
    </lineage>
</organism>
<dbReference type="SUPFAM" id="SSF47050">
    <property type="entry name" value="VHP, Villin headpiece domain"/>
    <property type="match status" value="1"/>
</dbReference>
<keyword evidence="4" id="KW-0175">Coiled coil</keyword>
<feature type="region of interest" description="Disordered" evidence="5">
    <location>
        <begin position="2943"/>
        <end position="2974"/>
    </location>
</feature>
<feature type="region of interest" description="Disordered" evidence="5">
    <location>
        <begin position="1741"/>
        <end position="1792"/>
    </location>
</feature>
<feature type="compositionally biased region" description="Low complexity" evidence="5">
    <location>
        <begin position="1437"/>
        <end position="1472"/>
    </location>
</feature>
<feature type="region of interest" description="Disordered" evidence="5">
    <location>
        <begin position="1317"/>
        <end position="1495"/>
    </location>
</feature>
<dbReference type="CDD" id="cd11289">
    <property type="entry name" value="gelsolin_S2_like"/>
    <property type="match status" value="1"/>
</dbReference>
<feature type="region of interest" description="Disordered" evidence="5">
    <location>
        <begin position="3684"/>
        <end position="3721"/>
    </location>
</feature>
<feature type="region of interest" description="Disordered" evidence="5">
    <location>
        <begin position="3303"/>
        <end position="3333"/>
    </location>
</feature>
<dbReference type="GO" id="GO:0051014">
    <property type="term" value="P:actin filament severing"/>
    <property type="evidence" value="ECO:0007669"/>
    <property type="project" value="TreeGrafter"/>
</dbReference>
<feature type="compositionally biased region" description="Polar residues" evidence="5">
    <location>
        <begin position="506"/>
        <end position="531"/>
    </location>
</feature>
<dbReference type="Pfam" id="PF02209">
    <property type="entry name" value="VHP"/>
    <property type="match status" value="1"/>
</dbReference>
<feature type="compositionally biased region" description="Basic residues" evidence="5">
    <location>
        <begin position="1648"/>
        <end position="1664"/>
    </location>
</feature>
<feature type="compositionally biased region" description="Basic and acidic residues" evidence="5">
    <location>
        <begin position="2479"/>
        <end position="2492"/>
    </location>
</feature>
<feature type="region of interest" description="Disordered" evidence="5">
    <location>
        <begin position="251"/>
        <end position="277"/>
    </location>
</feature>
<feature type="region of interest" description="Disordered" evidence="5">
    <location>
        <begin position="505"/>
        <end position="584"/>
    </location>
</feature>
<feature type="compositionally biased region" description="Low complexity" evidence="5">
    <location>
        <begin position="1324"/>
        <end position="1359"/>
    </location>
</feature>
<feature type="compositionally biased region" description="Low complexity" evidence="5">
    <location>
        <begin position="3503"/>
        <end position="3512"/>
    </location>
</feature>
<dbReference type="SUPFAM" id="SSF82754">
    <property type="entry name" value="C-terminal, gelsolin-like domain of Sec23/24"/>
    <property type="match status" value="1"/>
</dbReference>
<dbReference type="InterPro" id="IPR007122">
    <property type="entry name" value="Villin/Gelsolin"/>
</dbReference>
<dbReference type="InterPro" id="IPR036886">
    <property type="entry name" value="Villin_headpiece_dom_sf"/>
</dbReference>
<feature type="compositionally biased region" description="Basic and acidic residues" evidence="5">
    <location>
        <begin position="2092"/>
        <end position="2102"/>
    </location>
</feature>
<feature type="compositionally biased region" description="Low complexity" evidence="5">
    <location>
        <begin position="3270"/>
        <end position="3285"/>
    </location>
</feature>
<feature type="compositionally biased region" description="Low complexity" evidence="5">
    <location>
        <begin position="1690"/>
        <end position="1699"/>
    </location>
</feature>
<accession>A0A9C6WAF5</accession>
<feature type="compositionally biased region" description="Basic and acidic residues" evidence="5">
    <location>
        <begin position="3704"/>
        <end position="3720"/>
    </location>
</feature>
<feature type="compositionally biased region" description="Polar residues" evidence="5">
    <location>
        <begin position="1473"/>
        <end position="1482"/>
    </location>
</feature>
<feature type="compositionally biased region" description="Low complexity" evidence="5">
    <location>
        <begin position="532"/>
        <end position="562"/>
    </location>
</feature>
<evidence type="ECO:0000256" key="5">
    <source>
        <dbReference type="SAM" id="MobiDB-lite"/>
    </source>
</evidence>
<feature type="region of interest" description="Disordered" evidence="5">
    <location>
        <begin position="31"/>
        <end position="87"/>
    </location>
</feature>
<protein>
    <submittedName>
        <fullName evidence="8">Uncharacterized protein LOC117570607 isoform X1</fullName>
    </submittedName>
</protein>
<dbReference type="PROSITE" id="PS51089">
    <property type="entry name" value="HP"/>
    <property type="match status" value="1"/>
</dbReference>
<feature type="compositionally biased region" description="Low complexity" evidence="5">
    <location>
        <begin position="2267"/>
        <end position="2281"/>
    </location>
</feature>
<feature type="region of interest" description="Disordered" evidence="5">
    <location>
        <begin position="1686"/>
        <end position="1725"/>
    </location>
</feature>
<dbReference type="GO" id="GO:0051016">
    <property type="term" value="P:barbed-end actin filament capping"/>
    <property type="evidence" value="ECO:0007669"/>
    <property type="project" value="TreeGrafter"/>
</dbReference>
<evidence type="ECO:0000256" key="3">
    <source>
        <dbReference type="ARBA" id="ARBA00023203"/>
    </source>
</evidence>
<feature type="compositionally biased region" description="Low complexity" evidence="5">
    <location>
        <begin position="3693"/>
        <end position="3702"/>
    </location>
</feature>
<dbReference type="PANTHER" id="PTHR11977">
    <property type="entry name" value="VILLIN"/>
    <property type="match status" value="1"/>
</dbReference>
<dbReference type="InterPro" id="IPR003128">
    <property type="entry name" value="Villin_headpiece"/>
</dbReference>
<feature type="compositionally biased region" description="Pro residues" evidence="5">
    <location>
        <begin position="155"/>
        <end position="165"/>
    </location>
</feature>
<sequence>MYLIQTVQTSWRPQLPLPKELQLADERLVDDDDDDTKANHNHNTTTTNLIPANTESQHFEDMERLRSHHQQQQQSLGGSAQQLSNKQKWSFGRLFRKKKEEEAEGSASSSEEDRKAGFVPSQRQSASKPKSKHAGKSARGSNKSLGFDHIVMPPAAAPQPPPHPAQPQHIDNEFFLPVEMVPPEPYYQNQPGYYNRSSNSLDRRLYLNQQLAPAPHKSRSAQRGKQQLQPGVHSSEEELISLNSSTFSKYRSDESIHSGGQALHGVAPGQSRRSRAARNERYYKRLSRDGEVSHGGVPPQLQQQQQQQQPLQTQRYKTQPLPLSIYQAPPQSNSNSNSGYVQWQPQAATRPLQNSMQSDGKRSISYDSHIHLQNVNGRMQSKPLPPPPPPRDPLRRVHVMGSSSGDLRPVSYAFDQGGRCVSDDRIWQPPHYQSVHSLNSQPSSSIVSAPSQQQSQQQSHPHRRFITRNERNALPGKKSLPNGIDFHYVADATPRSRKPIHMLEASSGSLQEPPSSGVLRTSKSGLPTDNWQQQQQQSAQRAAPALTKPRSISSSRLSELRSYPMPMYSEVQKPKRPAPPPTAMEPDNIVCGSLHIKPGAEQRNQNVVEIRNKTNSMPHHYQRRSGEDLPNKYEEYVAEKREQHQQAPAPVFPAASERKASAPAIAPIYFPRKKPANLEEAINELEAIYKSLGLTEPPEPMPEPKVEAKPRAPTPSDFEKFALAHADEYDDEDSPTGEPDPVRDDVAYRNLQLSNLQHRASEKQPPFGIPVGPIVPAPQSDYLHVEPVRAPKKKSGSPDIVKDDLAVRALRKDPPGPKSSFVYPMQKKQRATRTQSANIYNLIQRDAAKPSGGDLSSYMELTRSIERAGSLSNLGGATETSDTSDVPATLDLLRKLKAQDEEHSKNKPHIPFRHPSQGGAIAQLPERLGQHEETPNRLAPVPAPRKSLTPEPLLEDALNKIALDAQASSIKLTQELQELRKEALITAARPKLTAEQQKLEQELQQIEAVSEAAKRCGQLLLDTLPDNDELDASQTEQPQPRKLHKEGTLIKAIDEVSEAANAVCDKILKDIVTTEPPVVVHEAVKVKQVIHNNNGEQLVMPHLIKKLDPIQSDKIEAIAKRCMRQLSELADAQPDYDNLAACNMSTAGGAAAVGEAAAADATLICPIAETKKSAQTRAQAKSQALEDIDKIMQECERQARGGSNSILTTITSSSSTRSTNNNTNSNTNNSSTDDQRTTAPSMSSGSVSGNATTVSTTASSFSSSSDCLAKSSSPSTASRPMSSSITSFNPYSSSDYIKSQSSDYHAPSTDPIKTFSTTSYDVQSTPNNSSTMSTNNNITTQSTLSTNNNSNSNSNSNDGTSEHQTAGSSLGYSLPISPTSSAASSPALQLTPVSERRARSSSPSQYNSSEELAAIFGIEEQPKNKQQQQLRRKQSETIAASSDLSTASATAKTSCQQQQPQSQQRHQQQPQPSDESVGTESKASYRGQHPHFHHHTTPAYYTDLQLRIHTPNASDVGALNENYQSVYSTPSTQLVEQRSFPKSSTATVGPQRSAFFRLGDTVSTDSSNNTRRQLRSSKERCAKSLPPSVSPTKGEQQQQQQQQSNSSPRSHSKSPSIAVVEPASQVVVVSIPVATTNSNNNSNSSGRSSRHTQRFQQRSKRAVRVRSESRPISALYDIICKEKGLDVGDTTTTSNSNSSNDEEQPEKQQQQPQLERPTQQQQQKSNTLATFWPLHHQYHRAAMSGAKQQQQQQPSTEQLDKQQHQQLTKQKRIHKHTNDHDDDGTSDDDENGALYALHSSHKVTDLSCIKANSLPPTDYLKQQQQTTTAAATGAGASAAEQPSQIVETRLRSAKSLEPVAKKRQQVLLSQSDMMPVNTERMFVEPPKMSLPELKSCLDKSKEEPQESKEQQQPEELFDQGEVLDTLARWQQELSSTIDKSAQFLNGHHHHQHHHQDHYHHSASPTFDHHQPPVAVEIHSPALESTQAQPRSNHQATNARRFITRTPRSASRQSAGHSSPPPPAAGYHSDSSYSSPSPTRRQQQLATGVTTGAAATGSSGAADPQSSTNGNSSAYETAATSVMTHAKPAPEQLHSHSSQEVEVPKATTPSQSQSQTNATSNVIIRPAAINSANHIKAAAGSVNKCSINCAYTSNNNNNSHSHSCSSSSSNTNSYSNNSRFSRFSRSNNNSHATPMPPNSSKAPLIVLKPGTTATVATTVASATSTTSTAAASPSPSKRRKNLLSPLRIGSSAVGGNYTPPGATPPQASPLLSSSSSSPQTSPAVRTTKASRLRAAALDRKKEEEHHQQQRQRYSSPSSLRTSSTPPTRRLSSSELSPKSNGSGFNSEPSGSSTRQTAATRSASQPAESGAEGRRPLLLANANNVSMKQNLSELHFTGGILSPAKVECTLHMRPRSSTLCADAEKNGLGSSAAGKARDHLANLQLSPVQKHKRTPEASPLPRRAGDRDKSAKRKSNLNRSYNEEATKDGDEASSTRRRRRRELGMARPLMPGDDESLRELLLSPQKSSCSESTSKSESVHQAARGINQKFNERTKTELAEIKKIAEQAQAVGSDEQQPPELKMSPILRRKSTDDVTAAATATAAAATQNSPPAPNQIVSILKKKEHAFGECNSSASSNASPVTFSANVLDTPLAGSRSKRQGILKKRSSLDESRYYSRSHSPDERSILIKSARRNSLEEAGCSLSPAQAHGILKQSSYDSSKSDGCPSANECQPHSILKKKDSLSTPSDGGGHVSKHVSISQAVTLAAAELAAHDDIVGLEDGEEHEGIRPILKQESTSSEEAARPPKPILKKKSFGEADEHEIRPILKSSRKSSREEFDLTGLRPDANDTVASDAMRPILKTDSPSKRRSLGSAQRSEEENANSLLKRRTRSLERQDTAPVIDLAAALDAITISQAPSTPVDFVATASSISVADRIKHMEMLSSPTSRTAGGINSSWESPLQQTPSSLHDSSAAPKLLKPSVLRRDLYRDRYKTQPVTNEEKSFFKANSTPFDISATSAFKPTKPLEIRNGSKQQQQQQQQPLISPITGQPLSHVPAPLLLSSSTLSGAGASFRLARSSTQPLQSPRVAHLAAQGGGTPPTSVSVSSNNNSLSRQHSVNDSVSLGEQLTLSVGNDSERIFEMSGLDDDSAIQSLGDDVSTNTKSSGATTTGAAAGGSGVGVARSSSVRARANMFQQLQQQEQTRSRRETAGGEQLPTQSRSFANRQATSRHSPPPSASSANVTASLGSPSNEEPSTPNTTQDTTDTDFGKPKGILKGGKPLPGMGRGLMPIDLNAELKNRLQRSTHATVSNLRKSATTANATRDELDNSASANPQRNLAQILRNVSKENATPPSASAQHDDAVSLVRNLATLGAPRTVEDSTGGNNCASASEGESSGGREIEAIIKNSAVARRRRQQQQQQQQQQPDGNLIAKSKSHSGIAGVGVGVLPIGIGPQVLPPLGIGGFVKLRHVADDKPSTSTTKEPHQTEDADKQQQQQEQEETTLDTTADTTTENMGPDQRTIAKTGSIAERLAALQKSGEDDWKKRISKRDEVDDIKRENFVNESLSLAHSLSDKPLPPSPLIASLEGGKVSDRLGKLRFNSENWKQRVEPTDAKKYTVAGRLQKKSQSPVELQFERAPNDAAKKCPMLEVRSANQPQLGLAKSPSMMVGSTNTKIAAQRSLSVVNAQDEEPSLSRSNSSSSDSDAERSSPRNAKLDKELANNKSAAAATNIGARIQVPRLDDEETFENFFASQSKKPENSEETQLEISAFDEIKPTERLVSKRNIQGPKGRRAARNPLKSLAQRSDISSEYTEIKTGIAERELRRQKLESYGQRGNLAAEAIAGLASIEDFKAVALKSSSLPLQQMWLPHKSLMLLHVKGRTHVQTRLVAPNQLSLNRGDCFILVAGAQLFRYVGSFANVIEISRSKKICAAIVENKDLGCTAAQEVILTDGKYVNERQWRQFWTLLGQPDEQQLQQPEIADCGHADEDDVFESSLIETNKIYEYQDETLVPLDKYWGCIPKVEMLDTRKVLVFDFGSELYVWNGKNAPSDAKRAAMRLAQEHFGATDAADYAQCYLNPLNYAAIVGRRDSTKYAKRTAERPDWCVLGKITQNMETVLFKEKFSDWPELEREDLEKDYLANGVHVVRALNGVALHKGEAYQEPNLVLEQSNLGRGNFYYDNDTMRHFDVITKSTDKWQIHEFNFDSAEAREDYAHFYSAESYIVRWVYQISVTVRELSGKVSNRSTVGRDRCVYFTWQGQDSSANEKGAAALLTVELDKEKGAQMRVAQGDECTAFVRLFKQLWQHQGRKEQCLARRTSWRLYQLQGNVTEETLLKEVACESRQLRSRSSMLLLHGAEGQVLLWHGCKSAAHTRAVALAAAEALIEQLPTDLFSCESATLLQIEEGEENAVCKQALGLEEQRNYGSLLGNSKIYDYTLRLFNFSSTQGIFKAVELMDPLRCQDRHSPYPFAQAQLYNARQPTIFLLDDGDELWLWMGWWPLEDVKINSEERSSPTNDNRAGVNRLISERRAALETAVDYWRAKHGDNEAAAFHGIKGHVVWAGLEPLAFRALFPDWTEREDVREINLEDGRSDVATPISEMLAQMTQTEYPLEVLKARPLPEGVEPTRLELYLSSDDFQLALGMSREEFEQLPVWKQTKLKKERGLF</sequence>
<feature type="region of interest" description="Disordered" evidence="5">
    <location>
        <begin position="433"/>
        <end position="484"/>
    </location>
</feature>
<proteinExistence type="inferred from homology"/>
<dbReference type="InterPro" id="IPR036180">
    <property type="entry name" value="Gelsolin-like_dom_sf"/>
</dbReference>
<feature type="compositionally biased region" description="Low complexity" evidence="5">
    <location>
        <begin position="3101"/>
        <end position="3112"/>
    </location>
</feature>
<feature type="region of interest" description="Disordered" evidence="5">
    <location>
        <begin position="694"/>
        <end position="715"/>
    </location>
</feature>
<dbReference type="GO" id="GO:0051015">
    <property type="term" value="F:actin filament binding"/>
    <property type="evidence" value="ECO:0007669"/>
    <property type="project" value="InterPro"/>
</dbReference>
<feature type="compositionally biased region" description="Low complexity" evidence="5">
    <location>
        <begin position="1373"/>
        <end position="1390"/>
    </location>
</feature>
<reference evidence="8" key="1">
    <citation type="submission" date="2025-08" db="UniProtKB">
        <authorList>
            <consortium name="RefSeq"/>
        </authorList>
    </citation>
    <scope>IDENTIFICATION</scope>
    <source>
        <strain evidence="8">15112-1751.03</strain>
        <tissue evidence="8">Whole Adult</tissue>
    </source>
</reference>
<feature type="compositionally biased region" description="Low complexity" evidence="5">
    <location>
        <begin position="1243"/>
        <end position="1290"/>
    </location>
</feature>
<keyword evidence="3" id="KW-0009">Actin-binding</keyword>
<feature type="region of interest" description="Disordered" evidence="5">
    <location>
        <begin position="3473"/>
        <end position="3525"/>
    </location>
</feature>
<feature type="compositionally biased region" description="Polar residues" evidence="5">
    <location>
        <begin position="3240"/>
        <end position="3257"/>
    </location>
</feature>
<dbReference type="GeneID" id="117570607"/>
<evidence type="ECO:0000259" key="6">
    <source>
        <dbReference type="PROSITE" id="PS51089"/>
    </source>
</evidence>
<feature type="compositionally biased region" description="Low complexity" evidence="5">
    <location>
        <begin position="1203"/>
        <end position="1232"/>
    </location>
</feature>
<feature type="region of interest" description="Disordered" evidence="5">
    <location>
        <begin position="3150"/>
        <end position="3285"/>
    </location>
</feature>
<feature type="compositionally biased region" description="Low complexity" evidence="5">
    <location>
        <begin position="1596"/>
        <end position="1621"/>
    </location>
</feature>
<feature type="region of interest" description="Disordered" evidence="5">
    <location>
        <begin position="3028"/>
        <end position="3049"/>
    </location>
</feature>
<feature type="compositionally biased region" description="Polar residues" evidence="5">
    <location>
        <begin position="2333"/>
        <end position="2365"/>
    </location>
</feature>
<feature type="region of interest" description="Disordered" evidence="5">
    <location>
        <begin position="1634"/>
        <end position="1668"/>
    </location>
</feature>
<feature type="region of interest" description="Disordered" evidence="5">
    <location>
        <begin position="810"/>
        <end position="834"/>
    </location>
</feature>
<feature type="compositionally biased region" description="Basic residues" evidence="5">
    <location>
        <begin position="2655"/>
        <end position="2665"/>
    </location>
</feature>
<feature type="region of interest" description="Disordered" evidence="5">
    <location>
        <begin position="3373"/>
        <end position="3434"/>
    </location>
</feature>
<dbReference type="OrthoDB" id="28894at2759"/>
<feature type="compositionally biased region" description="Low complexity" evidence="5">
    <location>
        <begin position="298"/>
        <end position="312"/>
    </location>
</feature>
<feature type="region of interest" description="Disordered" evidence="5">
    <location>
        <begin position="2440"/>
        <end position="2549"/>
    </location>
</feature>
<feature type="compositionally biased region" description="Low complexity" evidence="5">
    <location>
        <begin position="70"/>
        <end position="84"/>
    </location>
</feature>
<feature type="compositionally biased region" description="Low complexity" evidence="5">
    <location>
        <begin position="1637"/>
        <end position="1647"/>
    </location>
</feature>
<feature type="domain" description="HP" evidence="6">
    <location>
        <begin position="4604"/>
        <end position="4667"/>
    </location>
</feature>
<feature type="region of interest" description="Disordered" evidence="5">
    <location>
        <begin position="1898"/>
        <end position="1917"/>
    </location>
</feature>
<feature type="compositionally biased region" description="Basic and acidic residues" evidence="5">
    <location>
        <begin position="2295"/>
        <end position="2306"/>
    </location>
</feature>
<feature type="compositionally biased region" description="Basic and acidic residues" evidence="5">
    <location>
        <begin position="3473"/>
        <end position="3491"/>
    </location>
</feature>
<keyword evidence="7" id="KW-1185">Reference proteome</keyword>
<feature type="compositionally biased region" description="Polar residues" evidence="5">
    <location>
        <begin position="3214"/>
        <end position="3230"/>
    </location>
</feature>
<feature type="compositionally biased region" description="Low complexity" evidence="5">
    <location>
        <begin position="2309"/>
        <end position="2332"/>
    </location>
</feature>
<feature type="compositionally biased region" description="Low complexity" evidence="5">
    <location>
        <begin position="2218"/>
        <end position="2234"/>
    </location>
</feature>
<feature type="compositionally biased region" description="Basic residues" evidence="5">
    <location>
        <begin position="1946"/>
        <end position="1957"/>
    </location>
</feature>
<dbReference type="Gene3D" id="3.40.20.10">
    <property type="entry name" value="Severin"/>
    <property type="match status" value="5"/>
</dbReference>
<feature type="compositionally biased region" description="Low complexity" evidence="5">
    <location>
        <begin position="2521"/>
        <end position="2534"/>
    </location>
</feature>
<feature type="compositionally biased region" description="Basic and acidic residues" evidence="5">
    <location>
        <begin position="2666"/>
        <end position="2681"/>
    </location>
</feature>
<comment type="similarity">
    <text evidence="1">Belongs to the villin/gelsolin family.</text>
</comment>
<gene>
    <name evidence="8" type="primary">LOC117570607</name>
</gene>
<dbReference type="CTD" id="6840"/>
<feature type="compositionally biased region" description="Acidic residues" evidence="5">
    <location>
        <begin position="1780"/>
        <end position="1791"/>
    </location>
</feature>
<feature type="coiled-coil region" evidence="4">
    <location>
        <begin position="962"/>
        <end position="1016"/>
    </location>
</feature>
<feature type="compositionally biased region" description="Basic and acidic residues" evidence="5">
    <location>
        <begin position="2813"/>
        <end position="2824"/>
    </location>
</feature>
<dbReference type="SUPFAM" id="SSF55753">
    <property type="entry name" value="Actin depolymerizing proteins"/>
    <property type="match status" value="4"/>
</dbReference>
<feature type="compositionally biased region" description="Polar residues" evidence="5">
    <location>
        <begin position="3303"/>
        <end position="3320"/>
    </location>
</feature>
<feature type="compositionally biased region" description="Low complexity" evidence="5">
    <location>
        <begin position="2156"/>
        <end position="2191"/>
    </location>
</feature>
<dbReference type="SMART" id="SM00153">
    <property type="entry name" value="VHP"/>
    <property type="match status" value="1"/>
</dbReference>
<feature type="region of interest" description="Disordered" evidence="5">
    <location>
        <begin position="2711"/>
        <end position="2754"/>
    </location>
</feature>
<keyword evidence="2" id="KW-0117">Actin capping</keyword>
<feature type="region of interest" description="Disordered" evidence="5">
    <location>
        <begin position="1559"/>
        <end position="1621"/>
    </location>
</feature>
<evidence type="ECO:0000313" key="7">
    <source>
        <dbReference type="Proteomes" id="UP000515160"/>
    </source>
</evidence>
<feature type="compositionally biased region" description="Basic and acidic residues" evidence="5">
    <location>
        <begin position="1898"/>
        <end position="1911"/>
    </location>
</feature>
<name>A0A9C6WAF5_DROAB</name>
<feature type="compositionally biased region" description="Low complexity" evidence="5">
    <location>
        <begin position="1822"/>
        <end position="1839"/>
    </location>
</feature>
<feature type="compositionally biased region" description="Low complexity" evidence="5">
    <location>
        <begin position="2105"/>
        <end position="2117"/>
    </location>
</feature>
<feature type="region of interest" description="Disordered" evidence="5">
    <location>
        <begin position="1946"/>
        <end position="1970"/>
    </location>
</feature>
<feature type="compositionally biased region" description="Polar residues" evidence="5">
    <location>
        <begin position="2063"/>
        <end position="2073"/>
    </location>
</feature>
<feature type="compositionally biased region" description="Polar residues" evidence="5">
    <location>
        <begin position="2943"/>
        <end position="2969"/>
    </location>
</feature>
<feature type="region of interest" description="Disordered" evidence="5">
    <location>
        <begin position="377"/>
        <end position="411"/>
    </location>
</feature>
<feature type="region of interest" description="Disordered" evidence="5">
    <location>
        <begin position="3076"/>
        <end position="3119"/>
    </location>
</feature>
<feature type="region of interest" description="Disordered" evidence="5">
    <location>
        <begin position="2655"/>
        <end position="2681"/>
    </location>
</feature>
<dbReference type="PANTHER" id="PTHR11977:SF45">
    <property type="entry name" value="SUPERVILLIN"/>
    <property type="match status" value="1"/>
</dbReference>
<dbReference type="GO" id="GO:0015629">
    <property type="term" value="C:actin cytoskeleton"/>
    <property type="evidence" value="ECO:0007669"/>
    <property type="project" value="TreeGrafter"/>
</dbReference>
<feature type="region of interest" description="Disordered" evidence="5">
    <location>
        <begin position="2005"/>
        <end position="2073"/>
    </location>
</feature>
<feature type="compositionally biased region" description="Polar residues" evidence="5">
    <location>
        <begin position="1561"/>
        <end position="1571"/>
    </location>
</feature>
<feature type="region of interest" description="Disordered" evidence="5">
    <location>
        <begin position="1820"/>
        <end position="1844"/>
    </location>
</feature>
<feature type="compositionally biased region" description="Low complexity" evidence="5">
    <location>
        <begin position="2045"/>
        <end position="2061"/>
    </location>
</feature>
<feature type="region of interest" description="Disordered" evidence="5">
    <location>
        <begin position="212"/>
        <end position="237"/>
    </location>
</feature>
<feature type="compositionally biased region" description="Low complexity" evidence="5">
    <location>
        <begin position="1707"/>
        <end position="1723"/>
    </location>
</feature>
<feature type="region of interest" description="Disordered" evidence="5">
    <location>
        <begin position="2218"/>
        <end position="2372"/>
    </location>
</feature>
<evidence type="ECO:0000256" key="2">
    <source>
        <dbReference type="ARBA" id="ARBA00022467"/>
    </source>
</evidence>
<feature type="compositionally biased region" description="Low complexity" evidence="5">
    <location>
        <begin position="440"/>
        <end position="459"/>
    </location>
</feature>
<feature type="compositionally biased region" description="Low complexity" evidence="5">
    <location>
        <begin position="1400"/>
        <end position="1409"/>
    </location>
</feature>
<dbReference type="InterPro" id="IPR029006">
    <property type="entry name" value="ADF-H/Gelsolin-like_dom_sf"/>
</dbReference>
<evidence type="ECO:0000313" key="8">
    <source>
        <dbReference type="RefSeq" id="XP_051860635.1"/>
    </source>
</evidence>
<feature type="region of interest" description="Disordered" evidence="5">
    <location>
        <begin position="2085"/>
        <end position="2117"/>
    </location>
</feature>
<dbReference type="GO" id="GO:0005546">
    <property type="term" value="F:phosphatidylinositol-4,5-bisphosphate binding"/>
    <property type="evidence" value="ECO:0007669"/>
    <property type="project" value="TreeGrafter"/>
</dbReference>
<feature type="region of interest" description="Disordered" evidence="5">
    <location>
        <begin position="100"/>
        <end position="169"/>
    </location>
</feature>
<feature type="compositionally biased region" description="Low complexity" evidence="5">
    <location>
        <begin position="3179"/>
        <end position="3201"/>
    </location>
</feature>
<dbReference type="Proteomes" id="UP000515160">
    <property type="component" value="Chromosome 3"/>
</dbReference>
<evidence type="ECO:0000256" key="1">
    <source>
        <dbReference type="ARBA" id="ARBA00008418"/>
    </source>
</evidence>
<dbReference type="GO" id="GO:0008154">
    <property type="term" value="P:actin polymerization or depolymerization"/>
    <property type="evidence" value="ECO:0007669"/>
    <property type="project" value="TreeGrafter"/>
</dbReference>
<dbReference type="RefSeq" id="XP_051860635.1">
    <property type="nucleotide sequence ID" value="XM_052004675.1"/>
</dbReference>
<feature type="region of interest" description="Disordered" evidence="5">
    <location>
        <begin position="2156"/>
        <end position="2203"/>
    </location>
</feature>
<feature type="region of interest" description="Disordered" evidence="5">
    <location>
        <begin position="2788"/>
        <end position="2892"/>
    </location>
</feature>
<feature type="compositionally biased region" description="Polar residues" evidence="5">
    <location>
        <begin position="1362"/>
        <end position="1371"/>
    </location>
</feature>
<feature type="compositionally biased region" description="Low complexity" evidence="5">
    <location>
        <begin position="2024"/>
        <end position="2037"/>
    </location>
</feature>
<dbReference type="GO" id="GO:0005737">
    <property type="term" value="C:cytoplasm"/>
    <property type="evidence" value="ECO:0007669"/>
    <property type="project" value="TreeGrafter"/>
</dbReference>
<feature type="region of interest" description="Disordered" evidence="5">
    <location>
        <begin position="1197"/>
        <end position="1290"/>
    </location>
</feature>
<dbReference type="SMART" id="SM00262">
    <property type="entry name" value="GEL"/>
    <property type="match status" value="4"/>
</dbReference>
<feature type="region of interest" description="Disordered" evidence="5">
    <location>
        <begin position="289"/>
        <end position="315"/>
    </location>
</feature>